<comment type="similarity">
    <text evidence="1">Belongs to the NAD(P)-dependent epimerase/dehydratase family.</text>
</comment>
<dbReference type="EMBL" id="LAKJ01000009">
    <property type="protein sequence ID" value="KKI64240.1"/>
    <property type="molecule type" value="Genomic_DNA"/>
</dbReference>
<evidence type="ECO:0000313" key="3">
    <source>
        <dbReference type="EMBL" id="KKI64240.1"/>
    </source>
</evidence>
<dbReference type="AlphaFoldDB" id="A0A0M2P1Y8"/>
<dbReference type="InterPro" id="IPR036291">
    <property type="entry name" value="NAD(P)-bd_dom_sf"/>
</dbReference>
<evidence type="ECO:0000259" key="2">
    <source>
        <dbReference type="Pfam" id="PF01370"/>
    </source>
</evidence>
<dbReference type="PATRIC" id="fig|74704.6.peg.2691"/>
<evidence type="ECO:0000313" key="4">
    <source>
        <dbReference type="Proteomes" id="UP000034455"/>
    </source>
</evidence>
<organism evidence="3 4">
    <name type="scientific">Staphylococcus cohnii subsp. cohnii</name>
    <dbReference type="NCBI Taxonomy" id="74704"/>
    <lineage>
        <taxon>Bacteria</taxon>
        <taxon>Bacillati</taxon>
        <taxon>Bacillota</taxon>
        <taxon>Bacilli</taxon>
        <taxon>Bacillales</taxon>
        <taxon>Staphylococcaceae</taxon>
        <taxon>Staphylococcus</taxon>
        <taxon>Staphylococcus cohnii species complex</taxon>
    </lineage>
</organism>
<gene>
    <name evidence="3" type="ORF">UF66_2579</name>
</gene>
<dbReference type="SUPFAM" id="SSF51735">
    <property type="entry name" value="NAD(P)-binding Rossmann-fold domains"/>
    <property type="match status" value="1"/>
</dbReference>
<reference evidence="3 4" key="1">
    <citation type="submission" date="2015-03" db="EMBL/GenBank/DDBJ databases">
        <title>Genome Assembly of Staphylococcus cohnii subsp. cohnii strain G22B2.</title>
        <authorList>
            <person name="Nair G."/>
            <person name="Kaur G."/>
            <person name="Khatri I."/>
            <person name="Singh N.K."/>
            <person name="Sathyabama S."/>
            <person name="Maurya S.K."/>
            <person name="Subramanian S."/>
            <person name="Agrewala J.N."/>
            <person name="Mayilraj S."/>
        </authorList>
    </citation>
    <scope>NUCLEOTIDE SEQUENCE [LARGE SCALE GENOMIC DNA]</scope>
    <source>
        <strain evidence="3 4">G22B2</strain>
    </source>
</reference>
<dbReference type="PANTHER" id="PTHR43000">
    <property type="entry name" value="DTDP-D-GLUCOSE 4,6-DEHYDRATASE-RELATED"/>
    <property type="match status" value="1"/>
</dbReference>
<name>A0A0M2P1Y8_STACC</name>
<dbReference type="Pfam" id="PF01370">
    <property type="entry name" value="Epimerase"/>
    <property type="match status" value="1"/>
</dbReference>
<sequence length="313" mass="35217">MKVLITGGAGFIGSHLAEHFNKANEVFILDNLSTGHRSNVKFIDDAHFIENDVVNTSFVTSLVEKEQFDIVIHLAAVVSVVETINDPIKSQSVNINGTLNLLEANRQYNHNLKKFIFASSAAVYGNTEGLPKQVETFIDPESPYAVEKYAGEQYTKIYNTLYNLPTTALRFFNIYGPRQDPHSPYSGVLSIIDKKFKNNETFTFFGDGEQTRDFVYVKDLVRAVSIVLDNEVTNGQIYNLATGKQISLLEIFDKFKLVYNKSIDYQFAESRSGDIKHSCADIKGLEALGFKPKYDIVSGLTEYIKYSNIDKIN</sequence>
<proteinExistence type="inferred from homology"/>
<feature type="domain" description="NAD-dependent epimerase/dehydratase" evidence="2">
    <location>
        <begin position="3"/>
        <end position="241"/>
    </location>
</feature>
<dbReference type="InterPro" id="IPR001509">
    <property type="entry name" value="Epimerase_deHydtase"/>
</dbReference>
<dbReference type="Gene3D" id="3.90.25.10">
    <property type="entry name" value="UDP-galactose 4-epimerase, domain 1"/>
    <property type="match status" value="1"/>
</dbReference>
<dbReference type="Gene3D" id="3.40.50.720">
    <property type="entry name" value="NAD(P)-binding Rossmann-like Domain"/>
    <property type="match status" value="1"/>
</dbReference>
<accession>A0A0M2P1Y8</accession>
<evidence type="ECO:0000256" key="1">
    <source>
        <dbReference type="ARBA" id="ARBA00007637"/>
    </source>
</evidence>
<dbReference type="Proteomes" id="UP000034455">
    <property type="component" value="Unassembled WGS sequence"/>
</dbReference>
<protein>
    <submittedName>
        <fullName evidence="3">UDP-glucose 4-epimerase</fullName>
    </submittedName>
</protein>
<dbReference type="RefSeq" id="WP_019467872.1">
    <property type="nucleotide sequence ID" value="NZ_LAKJ01000009.1"/>
</dbReference>
<comment type="caution">
    <text evidence="3">The sequence shown here is derived from an EMBL/GenBank/DDBJ whole genome shotgun (WGS) entry which is preliminary data.</text>
</comment>